<evidence type="ECO:0000313" key="4">
    <source>
        <dbReference type="Proteomes" id="UP000431901"/>
    </source>
</evidence>
<dbReference type="PIRSF" id="PIRSF037228">
    <property type="entry name" value="Lant_mod_RumM"/>
    <property type="match status" value="1"/>
</dbReference>
<dbReference type="InterPro" id="IPR025410">
    <property type="entry name" value="Lant_dehyd"/>
</dbReference>
<keyword evidence="1" id="KW-0862">Zinc</keyword>
<feature type="domain" description="Lantibiotic biosynthesis protein dehydration" evidence="2">
    <location>
        <begin position="237"/>
        <end position="611"/>
    </location>
</feature>
<sequence length="1074" mass="117035">MNPSYPADIAARAATLAERARIVAALPPPAATGPLEPFDAWKIDRLAGRLAQRFAKEGRRQGGPARHTGASLTDVLTAYRRHERALGDADGPLGRALADLHGDWLPTYRGALDAFQRPFDADADGAADAAAGWREPEVYYGRLAIACEPFLVELGRRLTSVLDAGGLAIAPRVVAAFQEHLLDRFALALAWAVEADAKVYCRLRDIDPETSTREDYLAYLDKTFADAASYHRFYLEYPVLGRWLAHVTDLLAAHGRELAVRLRADAAAIGDAFFGRPLGAVRDIGLGGSDAHAGARGVVMVDAELDDGTPAPFVYKPRCVRGEAALQGLLARLRADGVVGFAERAVLPRDGYGYEALIPSGRNRVATRAEAARVYTELGGYLAIFYVLGGGDLHFENVLVADGHAFICDCETVLGALPKGQPRPAGTLMDSVFKTGLIEWPAAPDAAETGMRLSGYSGGDAYEIPMPIPKVDDRPLSFSASVTHRTGLRVEPGAANRVFVGDELTRAEDFVAEIKDGFGRVHRWFQEDPERAAACVTDLFDGTRVRFVNWSTQIYVQLLSAARHPKCLMEPLEVDLLFNTVRTFPRNWDQDGVLPAYELESMWRLDVPLFWVDAADDRLVHDHRAVIPATLEAGPLEHAAARIRRLTPENRAQQDQYIAAGLSGGDVTSGDFAATCVAQAAGLGQRLCAMLRAPDAPAPWISYIIRPDGRDEVDIEGDLYNGSAGIALFLAYLNDLDPRPEFRTAARRALDHALADGDRDRIGAFPGLGGLIYTLLHLHRLWGDRALLDQAVAMAETLDGRIERDPHLDVFHGVAGLIPILLALDDVTGGDRGTALAHRCAAHLLRHARDRGDGLSWSNSDPRVVLDDLTGLSHGSAGIGWALILLGTRTGRDEYVDAGRRAFAYETRHFDPDAQDWYDLRTVPGGPTRHGRHYANAWCNGASGIGLTRIASWALLGGDDELLLTEAHQALTATMRNYPRLANDSLCHGRTGNAELFLRYALLRDQPAFRLEANVQVQSQWRDLDQARPGPEAGFFPGLMLGMAGFGLHFLRLARPERVPSVLLLDPPPARTKE</sequence>
<dbReference type="SMART" id="SM01260">
    <property type="entry name" value="LANC_like"/>
    <property type="match status" value="1"/>
</dbReference>
<dbReference type="Proteomes" id="UP000431901">
    <property type="component" value="Unassembled WGS sequence"/>
</dbReference>
<keyword evidence="4" id="KW-1185">Reference proteome</keyword>
<evidence type="ECO:0000259" key="2">
    <source>
        <dbReference type="Pfam" id="PF13575"/>
    </source>
</evidence>
<feature type="binding site" evidence="1">
    <location>
        <position position="988"/>
    </location>
    <ligand>
        <name>Zn(2+)</name>
        <dbReference type="ChEBI" id="CHEBI:29105"/>
    </ligand>
</feature>
<reference evidence="3 4" key="1">
    <citation type="submission" date="2019-12" db="EMBL/GenBank/DDBJ databases">
        <title>Nocardia macrotermitis sp. nov. and Nocardia aurantia sp. nov., isolated from the gut of the fungus growing-termite Macrotermes natalensis.</title>
        <authorList>
            <person name="Christine B."/>
            <person name="Rene B."/>
        </authorList>
    </citation>
    <scope>NUCLEOTIDE SEQUENCE [LARGE SCALE GENOMIC DNA]</scope>
    <source>
        <strain evidence="3 4">DSM 102126</strain>
    </source>
</reference>
<gene>
    <name evidence="3" type="primary">lanM</name>
    <name evidence="3" type="ORF">GQ466_20470</name>
</gene>
<dbReference type="InterPro" id="IPR017146">
    <property type="entry name" value="Lanti_2_LanM"/>
</dbReference>
<evidence type="ECO:0000313" key="3">
    <source>
        <dbReference type="EMBL" id="MXQ66397.1"/>
    </source>
</evidence>
<dbReference type="CDD" id="cd04792">
    <property type="entry name" value="LanM-like"/>
    <property type="match status" value="1"/>
</dbReference>
<dbReference type="SUPFAM" id="SSF158745">
    <property type="entry name" value="LanC-like"/>
    <property type="match status" value="1"/>
</dbReference>
<name>A0A6I4W8E8_9ACTN</name>
<organism evidence="3 4">
    <name type="scientific">Actinomadura rayongensis</name>
    <dbReference type="NCBI Taxonomy" id="1429076"/>
    <lineage>
        <taxon>Bacteria</taxon>
        <taxon>Bacillati</taxon>
        <taxon>Actinomycetota</taxon>
        <taxon>Actinomycetes</taxon>
        <taxon>Streptosporangiales</taxon>
        <taxon>Thermomonosporaceae</taxon>
        <taxon>Actinomadura</taxon>
    </lineage>
</organism>
<keyword evidence="1" id="KW-0479">Metal-binding</keyword>
<dbReference type="Gene3D" id="1.50.10.20">
    <property type="match status" value="1"/>
</dbReference>
<dbReference type="GO" id="GO:0046872">
    <property type="term" value="F:metal ion binding"/>
    <property type="evidence" value="ECO:0007669"/>
    <property type="project" value="UniProtKB-KW"/>
</dbReference>
<comment type="caution">
    <text evidence="3">The sequence shown here is derived from an EMBL/GenBank/DDBJ whole genome shotgun (WGS) entry which is preliminary data.</text>
</comment>
<dbReference type="GO" id="GO:0031179">
    <property type="term" value="P:peptide modification"/>
    <property type="evidence" value="ECO:0007669"/>
    <property type="project" value="InterPro"/>
</dbReference>
<dbReference type="PRINTS" id="PR01955">
    <property type="entry name" value="LANCFRANKIA"/>
</dbReference>
<dbReference type="InterPro" id="IPR007822">
    <property type="entry name" value="LANC-like"/>
</dbReference>
<dbReference type="Pfam" id="PF05147">
    <property type="entry name" value="LANC_like"/>
    <property type="match status" value="1"/>
</dbReference>
<dbReference type="Pfam" id="PF13575">
    <property type="entry name" value="DUF4135"/>
    <property type="match status" value="1"/>
</dbReference>
<dbReference type="PRINTS" id="PR01950">
    <property type="entry name" value="LANCSUPER"/>
</dbReference>
<proteinExistence type="predicted"/>
<feature type="binding site" evidence="1">
    <location>
        <position position="939"/>
    </location>
    <ligand>
        <name>Zn(2+)</name>
        <dbReference type="ChEBI" id="CHEBI:29105"/>
    </ligand>
</feature>
<dbReference type="EMBL" id="WUTW01000004">
    <property type="protein sequence ID" value="MXQ66397.1"/>
    <property type="molecule type" value="Genomic_DNA"/>
</dbReference>
<feature type="binding site" evidence="1">
    <location>
        <position position="987"/>
    </location>
    <ligand>
        <name>Zn(2+)</name>
        <dbReference type="ChEBI" id="CHEBI:29105"/>
    </ligand>
</feature>
<dbReference type="AlphaFoldDB" id="A0A6I4W8E8"/>
<protein>
    <submittedName>
        <fullName evidence="3">Type 2 lantipeptide synthetase LanM</fullName>
    </submittedName>
</protein>
<accession>A0A6I4W8E8</accession>
<dbReference type="RefSeq" id="WP_161104595.1">
    <property type="nucleotide sequence ID" value="NZ_JBHLYI010000007.1"/>
</dbReference>
<evidence type="ECO:0000256" key="1">
    <source>
        <dbReference type="PIRSR" id="PIRSR607822-1"/>
    </source>
</evidence>
<dbReference type="NCBIfam" id="TIGR03897">
    <property type="entry name" value="lanti_2_LanM"/>
    <property type="match status" value="1"/>
</dbReference>
<dbReference type="OrthoDB" id="9148343at2"/>